<name>A0A135W7U3_9FLAO</name>
<comment type="caution">
    <text evidence="1">The sequence shown here is derived from an EMBL/GenBank/DDBJ whole genome shotgun (WGS) entry which is preliminary data.</text>
</comment>
<gene>
    <name evidence="1" type="ORF">AU378_14815</name>
</gene>
<dbReference type="AlphaFoldDB" id="A0A135W7U3"/>
<proteinExistence type="predicted"/>
<organism evidence="1 2">
    <name type="scientific">Chryseobacterium kwangjuense</name>
    <dbReference type="NCBI Taxonomy" id="267125"/>
    <lineage>
        <taxon>Bacteria</taxon>
        <taxon>Pseudomonadati</taxon>
        <taxon>Bacteroidota</taxon>
        <taxon>Flavobacteriia</taxon>
        <taxon>Flavobacteriales</taxon>
        <taxon>Weeksellaceae</taxon>
        <taxon>Chryseobacterium group</taxon>
        <taxon>Chryseobacterium</taxon>
    </lineage>
</organism>
<sequence>MFSFFPVFKLTGQRSALEKRTELPKRVNMYPKWIKINNLSRDKKFKIKWLEAGRGSRKLNTVKK</sequence>
<dbReference type="EMBL" id="LPUR01000016">
    <property type="protein sequence ID" value="KXH80998.1"/>
    <property type="molecule type" value="Genomic_DNA"/>
</dbReference>
<protein>
    <submittedName>
        <fullName evidence="1">Uncharacterized protein</fullName>
    </submittedName>
</protein>
<dbReference type="Proteomes" id="UP000070513">
    <property type="component" value="Unassembled WGS sequence"/>
</dbReference>
<reference evidence="1 2" key="2">
    <citation type="journal article" date="2016" name="Genome Announc.">
        <title>Draft Genome Sequence of a Biocontrol Rhizobacterium, Chryseobacterium kwangjuense Strain KJ1R5, Isolated from Pepper (Capsicum annuum).</title>
        <authorList>
            <person name="Jeong J.J."/>
            <person name="Park H."/>
            <person name="Park B.H."/>
            <person name="Mannaa M."/>
            <person name="Sang M.K."/>
            <person name="Choi I.G."/>
            <person name="Kim K.D."/>
        </authorList>
    </citation>
    <scope>NUCLEOTIDE SEQUENCE [LARGE SCALE GENOMIC DNA]</scope>
    <source>
        <strain evidence="1 2">KJ1R5</strain>
    </source>
</reference>
<evidence type="ECO:0000313" key="1">
    <source>
        <dbReference type="EMBL" id="KXH80998.1"/>
    </source>
</evidence>
<reference evidence="2" key="1">
    <citation type="submission" date="2015-12" db="EMBL/GenBank/DDBJ databases">
        <title>Genome sequence of a biocontrol rhizobacterium Chryseobacterium kwangjuense strain KJ1R5 isolated from pepper (Capsicum annuum L.).</title>
        <authorList>
            <person name="Jeong J.-J."/>
            <person name="Park H."/>
            <person name="Mannaa M."/>
            <person name="Sang M.K."/>
            <person name="Choi I.-G."/>
            <person name="Kim K.D."/>
        </authorList>
    </citation>
    <scope>NUCLEOTIDE SEQUENCE [LARGE SCALE GENOMIC DNA]</scope>
    <source>
        <strain evidence="2">KJ1R5</strain>
    </source>
</reference>
<evidence type="ECO:0000313" key="2">
    <source>
        <dbReference type="Proteomes" id="UP000070513"/>
    </source>
</evidence>
<accession>A0A135W7U3</accession>